<accession>A0A6I3IAH1</accession>
<dbReference type="GO" id="GO:0009691">
    <property type="term" value="P:cytokinin biosynthetic process"/>
    <property type="evidence" value="ECO:0007669"/>
    <property type="project" value="UniProtKB-UniRule"/>
</dbReference>
<dbReference type="EMBL" id="WLVL01000004">
    <property type="protein sequence ID" value="MTB70667.1"/>
    <property type="molecule type" value="Genomic_DNA"/>
</dbReference>
<dbReference type="Gene3D" id="3.40.50.450">
    <property type="match status" value="1"/>
</dbReference>
<comment type="catalytic activity">
    <reaction evidence="2">
        <text>N(6)-(dimethylallyl)adenosine 5'-phosphate + H2O = N(6)-dimethylallyladenine + D-ribose 5-phosphate</text>
        <dbReference type="Rhea" id="RHEA:48560"/>
        <dbReference type="ChEBI" id="CHEBI:15377"/>
        <dbReference type="ChEBI" id="CHEBI:17660"/>
        <dbReference type="ChEBI" id="CHEBI:57526"/>
        <dbReference type="ChEBI" id="CHEBI:78346"/>
        <dbReference type="EC" id="3.2.2.n1"/>
    </reaction>
</comment>
<dbReference type="GO" id="GO:0005829">
    <property type="term" value="C:cytosol"/>
    <property type="evidence" value="ECO:0007669"/>
    <property type="project" value="TreeGrafter"/>
</dbReference>
<organism evidence="4 5">
    <name type="scientific">Arsenicicoccus cauae</name>
    <dbReference type="NCBI Taxonomy" id="2663847"/>
    <lineage>
        <taxon>Bacteria</taxon>
        <taxon>Bacillati</taxon>
        <taxon>Actinomycetota</taxon>
        <taxon>Actinomycetes</taxon>
        <taxon>Micrococcales</taxon>
        <taxon>Intrasporangiaceae</taxon>
        <taxon>Arsenicicoccus</taxon>
    </lineage>
</organism>
<comment type="catalytic activity">
    <reaction evidence="2">
        <text>9-ribosyl-trans-zeatin 5'-phosphate + H2O = trans-zeatin + D-ribose 5-phosphate</text>
        <dbReference type="Rhea" id="RHEA:48564"/>
        <dbReference type="ChEBI" id="CHEBI:15377"/>
        <dbReference type="ChEBI" id="CHEBI:16522"/>
        <dbReference type="ChEBI" id="CHEBI:78346"/>
        <dbReference type="ChEBI" id="CHEBI:87947"/>
        <dbReference type="EC" id="3.2.2.n1"/>
    </reaction>
</comment>
<gene>
    <name evidence="4" type="ORF">GGG17_01475</name>
</gene>
<comment type="similarity">
    <text evidence="1 2">Belongs to the LOG family.</text>
</comment>
<dbReference type="InterPro" id="IPR005269">
    <property type="entry name" value="LOG"/>
</dbReference>
<dbReference type="Pfam" id="PF03641">
    <property type="entry name" value="Lysine_decarbox"/>
    <property type="match status" value="1"/>
</dbReference>
<dbReference type="RefSeq" id="WP_154592029.1">
    <property type="nucleotide sequence ID" value="NZ_WLVL01000004.1"/>
</dbReference>
<dbReference type="AlphaFoldDB" id="A0A6I3IAH1"/>
<evidence type="ECO:0000256" key="1">
    <source>
        <dbReference type="ARBA" id="ARBA00006763"/>
    </source>
</evidence>
<keyword evidence="2" id="KW-0203">Cytokinin biosynthesis</keyword>
<dbReference type="NCBIfam" id="TIGR00730">
    <property type="entry name" value="Rossman fold protein, TIGR00730 family"/>
    <property type="match status" value="1"/>
</dbReference>
<evidence type="ECO:0000256" key="2">
    <source>
        <dbReference type="RuleBase" id="RU363015"/>
    </source>
</evidence>
<protein>
    <recommendedName>
        <fullName evidence="2">Cytokinin riboside 5'-monophosphate phosphoribohydrolase</fullName>
        <ecNumber evidence="2">3.2.2.n1</ecNumber>
    </recommendedName>
</protein>
<sequence>MRSLCVFCGSSPGRSPSYAAAVASLGAALAARGTRVVYGGARVGTMGVLAEATLAAGGEVVGVIPQHLMDDEVGHDGLTELHVVGSMHERKALMADLADGFVALPGGMGTLDELAEILTWAQLGLHRKPVGALDVDGYWQPLLAFLDHARDEEFLRPAHRELLIARPTVDALLDALEAHAPADGDAPDAWVDR</sequence>
<feature type="signal peptide" evidence="3">
    <location>
        <begin position="1"/>
        <end position="19"/>
    </location>
</feature>
<dbReference type="GO" id="GO:0016799">
    <property type="term" value="F:hydrolase activity, hydrolyzing N-glycosyl compounds"/>
    <property type="evidence" value="ECO:0007669"/>
    <property type="project" value="TreeGrafter"/>
</dbReference>
<evidence type="ECO:0000256" key="3">
    <source>
        <dbReference type="SAM" id="SignalP"/>
    </source>
</evidence>
<reference evidence="4 5" key="1">
    <citation type="submission" date="2019-11" db="EMBL/GenBank/DDBJ databases">
        <title>Whole genome sequencing identifies a novel species of the genus Arsenicicoccus isolated from human blood.</title>
        <authorList>
            <person name="Jeong J.H."/>
            <person name="Kweon O.J."/>
            <person name="Kim H.R."/>
            <person name="Kim T.-H."/>
            <person name="Ha S.-M."/>
            <person name="Lee M.-K."/>
        </authorList>
    </citation>
    <scope>NUCLEOTIDE SEQUENCE [LARGE SCALE GENOMIC DNA]</scope>
    <source>
        <strain evidence="4 5">MKL-02</strain>
    </source>
</reference>
<evidence type="ECO:0000313" key="5">
    <source>
        <dbReference type="Proteomes" id="UP000431092"/>
    </source>
</evidence>
<dbReference type="EC" id="3.2.2.n1" evidence="2"/>
<dbReference type="PANTHER" id="PTHR31223:SF70">
    <property type="entry name" value="LOG FAMILY PROTEIN YJL055W"/>
    <property type="match status" value="1"/>
</dbReference>
<keyword evidence="2" id="KW-0378">Hydrolase</keyword>
<keyword evidence="5" id="KW-1185">Reference proteome</keyword>
<dbReference type="SUPFAM" id="SSF102405">
    <property type="entry name" value="MCP/YpsA-like"/>
    <property type="match status" value="1"/>
</dbReference>
<proteinExistence type="inferred from homology"/>
<evidence type="ECO:0000313" key="4">
    <source>
        <dbReference type="EMBL" id="MTB70667.1"/>
    </source>
</evidence>
<comment type="caution">
    <text evidence="4">The sequence shown here is derived from an EMBL/GenBank/DDBJ whole genome shotgun (WGS) entry which is preliminary data.</text>
</comment>
<dbReference type="InterPro" id="IPR031100">
    <property type="entry name" value="LOG_fam"/>
</dbReference>
<feature type="chain" id="PRO_5026083750" description="Cytokinin riboside 5'-monophosphate phosphoribohydrolase" evidence="3">
    <location>
        <begin position="20"/>
        <end position="193"/>
    </location>
</feature>
<dbReference type="Proteomes" id="UP000431092">
    <property type="component" value="Unassembled WGS sequence"/>
</dbReference>
<dbReference type="PANTHER" id="PTHR31223">
    <property type="entry name" value="LOG FAMILY PROTEIN YJL055W"/>
    <property type="match status" value="1"/>
</dbReference>
<keyword evidence="3" id="KW-0732">Signal</keyword>
<name>A0A6I3IAH1_9MICO</name>